<dbReference type="AlphaFoldDB" id="A0A0R2C9B1"/>
<dbReference type="PIRSF" id="PIRSF000097">
    <property type="entry name" value="AKR"/>
    <property type="match status" value="1"/>
</dbReference>
<dbReference type="SUPFAM" id="SSF51430">
    <property type="entry name" value="NAD(P)-linked oxidoreductase"/>
    <property type="match status" value="1"/>
</dbReference>
<evidence type="ECO:0000256" key="4">
    <source>
        <dbReference type="PIRSR" id="PIRSR000097-1"/>
    </source>
</evidence>
<dbReference type="PANTHER" id="PTHR43827">
    <property type="entry name" value="2,5-DIKETO-D-GLUCONIC ACID REDUCTASE"/>
    <property type="match status" value="1"/>
</dbReference>
<dbReference type="InterPro" id="IPR018170">
    <property type="entry name" value="Aldo/ket_reductase_CS"/>
</dbReference>
<comment type="similarity">
    <text evidence="1">Belongs to the aldo/keto reductase family.</text>
</comment>
<evidence type="ECO:0000313" key="8">
    <source>
        <dbReference type="EMBL" id="KRM88381.1"/>
    </source>
</evidence>
<dbReference type="PROSITE" id="PS00798">
    <property type="entry name" value="ALDOKETO_REDUCTASE_1"/>
    <property type="match status" value="1"/>
</dbReference>
<feature type="active site" description="Proton donor" evidence="4">
    <location>
        <position position="60"/>
    </location>
</feature>
<dbReference type="InterPro" id="IPR036812">
    <property type="entry name" value="NAD(P)_OxRdtase_dom_sf"/>
</dbReference>
<dbReference type="Pfam" id="PF00248">
    <property type="entry name" value="Aldo_ket_red"/>
    <property type="match status" value="1"/>
</dbReference>
<reference evidence="8 9" key="1">
    <citation type="journal article" date="2015" name="Genome Announc.">
        <title>Expanding the biotechnology potential of lactobacilli through comparative genomics of 213 strains and associated genera.</title>
        <authorList>
            <person name="Sun Z."/>
            <person name="Harris H.M."/>
            <person name="McCann A."/>
            <person name="Guo C."/>
            <person name="Argimon S."/>
            <person name="Zhang W."/>
            <person name="Yang X."/>
            <person name="Jeffery I.B."/>
            <person name="Cooney J.C."/>
            <person name="Kagawa T.F."/>
            <person name="Liu W."/>
            <person name="Song Y."/>
            <person name="Salvetti E."/>
            <person name="Wrobel A."/>
            <person name="Rasinkangas P."/>
            <person name="Parkhill J."/>
            <person name="Rea M.C."/>
            <person name="O'Sullivan O."/>
            <person name="Ritari J."/>
            <person name="Douillard F.P."/>
            <person name="Paul Ross R."/>
            <person name="Yang R."/>
            <person name="Briner A.E."/>
            <person name="Felis G.E."/>
            <person name="de Vos W.M."/>
            <person name="Barrangou R."/>
            <person name="Klaenhammer T.R."/>
            <person name="Caufield P.W."/>
            <person name="Cui Y."/>
            <person name="Zhang H."/>
            <person name="O'Toole P.W."/>
        </authorList>
    </citation>
    <scope>NUCLEOTIDE SEQUENCE [LARGE SCALE GENOMIC DNA]</scope>
    <source>
        <strain evidence="8 9">DSM 22698</strain>
    </source>
</reference>
<feature type="domain" description="NADP-dependent oxidoreductase" evidence="7">
    <location>
        <begin position="27"/>
        <end position="270"/>
    </location>
</feature>
<sequence length="288" mass="32355">MTVEAVTERGLHMEYYRLRDGLQLPKVGFGTYKLNGTNGVRAIESAINQGYRLIDTAYNYENEGTVGAAIRGAGVPRSELLVTSKLPGRYYHRAAAIDALKESLYRAGLDYFDLYLLHWPNPRKDLYVEAWQALIDAQQFGLVRSIGVCNFLPDYLDRLDRETGVLPVVNQIELHPHFNQADQRAYDEAHGILTEDWSPLGRASDVLQNPAIKAVAAAHNKGVGQVILRWAVQLGTLPIPKSQHASRQRENLDIFDFNLSDDEMATINALSTPDGRLKNQDPSKYEEF</sequence>
<keyword evidence="2" id="KW-0521">NADP</keyword>
<comment type="caution">
    <text evidence="8">The sequence shown here is derived from an EMBL/GenBank/DDBJ whole genome shotgun (WGS) entry which is preliminary data.</text>
</comment>
<dbReference type="GO" id="GO:0016616">
    <property type="term" value="F:oxidoreductase activity, acting on the CH-OH group of donors, NAD or NADP as acceptor"/>
    <property type="evidence" value="ECO:0007669"/>
    <property type="project" value="UniProtKB-ARBA"/>
</dbReference>
<dbReference type="FunFam" id="3.20.20.100:FF:000002">
    <property type="entry name" value="2,5-diketo-D-gluconic acid reductase A"/>
    <property type="match status" value="1"/>
</dbReference>
<dbReference type="STRING" id="1423810.FD19_GL000675"/>
<keyword evidence="3" id="KW-0560">Oxidoreductase</keyword>
<dbReference type="Gene3D" id="3.20.20.100">
    <property type="entry name" value="NADP-dependent oxidoreductase domain"/>
    <property type="match status" value="1"/>
</dbReference>
<evidence type="ECO:0000256" key="5">
    <source>
        <dbReference type="PIRSR" id="PIRSR000097-2"/>
    </source>
</evidence>
<feature type="binding site" evidence="5">
    <location>
        <position position="118"/>
    </location>
    <ligand>
        <name>substrate</name>
    </ligand>
</feature>
<evidence type="ECO:0000256" key="3">
    <source>
        <dbReference type="ARBA" id="ARBA00023002"/>
    </source>
</evidence>
<evidence type="ECO:0000256" key="1">
    <source>
        <dbReference type="ARBA" id="ARBA00007905"/>
    </source>
</evidence>
<proteinExistence type="inferred from homology"/>
<protein>
    <submittedName>
        <fullName evidence="8">2,5-diketo-d-gluconate reductase</fullName>
    </submittedName>
</protein>
<feature type="site" description="Lowers pKa of active site Tyr" evidence="6">
    <location>
        <position position="85"/>
    </location>
</feature>
<dbReference type="InterPro" id="IPR023210">
    <property type="entry name" value="NADP_OxRdtase_dom"/>
</dbReference>
<evidence type="ECO:0000256" key="2">
    <source>
        <dbReference type="ARBA" id="ARBA00022857"/>
    </source>
</evidence>
<accession>A0A0R2C9B1</accession>
<dbReference type="PANTHER" id="PTHR43827:SF3">
    <property type="entry name" value="NADP-DEPENDENT OXIDOREDUCTASE DOMAIN-CONTAINING PROTEIN"/>
    <property type="match status" value="1"/>
</dbReference>
<evidence type="ECO:0000259" key="7">
    <source>
        <dbReference type="Pfam" id="PF00248"/>
    </source>
</evidence>
<name>A0A0R2C9B1_9LACO</name>
<keyword evidence="9" id="KW-1185">Reference proteome</keyword>
<evidence type="ECO:0000313" key="9">
    <source>
        <dbReference type="Proteomes" id="UP000051789"/>
    </source>
</evidence>
<dbReference type="CDD" id="cd19132">
    <property type="entry name" value="AKR_AKR5D1_E1"/>
    <property type="match status" value="1"/>
</dbReference>
<organism evidence="8 9">
    <name type="scientific">Lacticaseibacillus thailandensis DSM 22698 = JCM 13996</name>
    <dbReference type="NCBI Taxonomy" id="1423810"/>
    <lineage>
        <taxon>Bacteria</taxon>
        <taxon>Bacillati</taxon>
        <taxon>Bacillota</taxon>
        <taxon>Bacilli</taxon>
        <taxon>Lactobacillales</taxon>
        <taxon>Lactobacillaceae</taxon>
        <taxon>Lacticaseibacillus</taxon>
    </lineage>
</organism>
<dbReference type="EMBL" id="AYZK01000001">
    <property type="protein sequence ID" value="KRM88381.1"/>
    <property type="molecule type" value="Genomic_DNA"/>
</dbReference>
<dbReference type="Proteomes" id="UP000051789">
    <property type="component" value="Unassembled WGS sequence"/>
</dbReference>
<dbReference type="InterPro" id="IPR020471">
    <property type="entry name" value="AKR"/>
</dbReference>
<dbReference type="PRINTS" id="PR00069">
    <property type="entry name" value="ALDKETRDTASE"/>
</dbReference>
<gene>
    <name evidence="8" type="ORF">FD19_GL000675</name>
</gene>
<dbReference type="PROSITE" id="PS00062">
    <property type="entry name" value="ALDOKETO_REDUCTASE_2"/>
    <property type="match status" value="1"/>
</dbReference>
<evidence type="ECO:0000256" key="6">
    <source>
        <dbReference type="PIRSR" id="PIRSR000097-3"/>
    </source>
</evidence>
<dbReference type="PATRIC" id="fig|1423810.4.peg.692"/>